<keyword evidence="1" id="KW-0472">Membrane</keyword>
<gene>
    <name evidence="2" type="ORF">US96_C0051G0008</name>
</gene>
<comment type="caution">
    <text evidence="2">The sequence shown here is derived from an EMBL/GenBank/DDBJ whole genome shotgun (WGS) entry which is preliminary data.</text>
</comment>
<dbReference type="AlphaFoldDB" id="A0A0G0KE93"/>
<evidence type="ECO:0000313" key="3">
    <source>
        <dbReference type="Proteomes" id="UP000034181"/>
    </source>
</evidence>
<reference evidence="2 3" key="1">
    <citation type="journal article" date="2015" name="Nature">
        <title>rRNA introns, odd ribosomes, and small enigmatic genomes across a large radiation of phyla.</title>
        <authorList>
            <person name="Brown C.T."/>
            <person name="Hug L.A."/>
            <person name="Thomas B.C."/>
            <person name="Sharon I."/>
            <person name="Castelle C.J."/>
            <person name="Singh A."/>
            <person name="Wilkins M.J."/>
            <person name="Williams K.H."/>
            <person name="Banfield J.F."/>
        </authorList>
    </citation>
    <scope>NUCLEOTIDE SEQUENCE [LARGE SCALE GENOMIC DNA]</scope>
</reference>
<feature type="transmembrane region" description="Helical" evidence="1">
    <location>
        <begin position="12"/>
        <end position="33"/>
    </location>
</feature>
<protein>
    <submittedName>
        <fullName evidence="2">Uncharacterized protein</fullName>
    </submittedName>
</protein>
<dbReference type="EMBL" id="LBUZ01000051">
    <property type="protein sequence ID" value="KKQ73815.1"/>
    <property type="molecule type" value="Genomic_DNA"/>
</dbReference>
<organism evidence="2 3">
    <name type="scientific">Candidatus Woesebacteria bacterium GW2011_GWB1_38_5b</name>
    <dbReference type="NCBI Taxonomy" id="1618569"/>
    <lineage>
        <taxon>Bacteria</taxon>
        <taxon>Candidatus Woeseibacteriota</taxon>
    </lineage>
</organism>
<keyword evidence="1" id="KW-1133">Transmembrane helix</keyword>
<proteinExistence type="predicted"/>
<accession>A0A0G0KE93</accession>
<evidence type="ECO:0000313" key="2">
    <source>
        <dbReference type="EMBL" id="KKQ73815.1"/>
    </source>
</evidence>
<sequence>MASFLRKGFAPLILLIGLTLVVVVAVFIAPKYLEQTGPNASPSPTPQPVASPYDYSSLQFAVPSTIAKLLLTDEQGRQTGFDTKTDNVIENIPNTQYVLEGYYGDATSEEYTPPSKEGVIFLTMNKPKLGKYSLHIQKQTDNEYAVTVYVSAQSGGLNSQVIAGNFDTNLVVNYSFEYNEIHQTLENELEFQPE</sequence>
<keyword evidence="1" id="KW-0812">Transmembrane</keyword>
<name>A0A0G0KE93_9BACT</name>
<dbReference type="Proteomes" id="UP000034181">
    <property type="component" value="Unassembled WGS sequence"/>
</dbReference>
<evidence type="ECO:0000256" key="1">
    <source>
        <dbReference type="SAM" id="Phobius"/>
    </source>
</evidence>